<evidence type="ECO:0000313" key="2">
    <source>
        <dbReference type="Proteomes" id="UP000811545"/>
    </source>
</evidence>
<protein>
    <submittedName>
        <fullName evidence="1">Uncharacterized protein</fullName>
    </submittedName>
</protein>
<name>A0A9E2BKH7_PSYF1</name>
<sequence>MSFKMKNYMPEEYDFDINRTIELEIDEMLEKIIKFGKSKRIIIQHRYEILSVMELLTYPTGIKRTILQYVEKGGEK</sequence>
<accession>A0A9E2BKH7</accession>
<organism evidence="1 2">
    <name type="scientific">Psychracetigena formicireducens</name>
    <dbReference type="NCBI Taxonomy" id="2986056"/>
    <lineage>
        <taxon>Bacteria</taxon>
        <taxon>Bacillati</taxon>
        <taxon>Candidatus Lithacetigenota</taxon>
        <taxon>Candidatus Psychracetigena</taxon>
    </lineage>
</organism>
<comment type="caution">
    <text evidence="1">The sequence shown here is derived from an EMBL/GenBank/DDBJ whole genome shotgun (WGS) entry which is preliminary data.</text>
</comment>
<dbReference type="AlphaFoldDB" id="A0A9E2BKH7"/>
<dbReference type="Proteomes" id="UP000811545">
    <property type="component" value="Unassembled WGS sequence"/>
</dbReference>
<dbReference type="EMBL" id="QLTW01000384">
    <property type="protein sequence ID" value="MBT9146215.1"/>
    <property type="molecule type" value="Genomic_DNA"/>
</dbReference>
<reference evidence="1 2" key="1">
    <citation type="journal article" date="2021" name="bioRxiv">
        <title>Unique metabolic strategies in Hadean analogues reveal hints for primordial physiology.</title>
        <authorList>
            <person name="Nobu M.K."/>
            <person name="Nakai R."/>
            <person name="Tamazawa S."/>
            <person name="Mori H."/>
            <person name="Toyoda A."/>
            <person name="Ijiri A."/>
            <person name="Suzuki S."/>
            <person name="Kurokawa K."/>
            <person name="Kamagata Y."/>
            <person name="Tamaki H."/>
        </authorList>
    </citation>
    <scope>NUCLEOTIDE SEQUENCE [LARGE SCALE GENOMIC DNA]</scope>
    <source>
        <strain evidence="1">BS525</strain>
    </source>
</reference>
<gene>
    <name evidence="1" type="ORF">DDT42_02097</name>
</gene>
<proteinExistence type="predicted"/>
<evidence type="ECO:0000313" key="1">
    <source>
        <dbReference type="EMBL" id="MBT9146215.1"/>
    </source>
</evidence>